<organism evidence="1 2">
    <name type="scientific">Leucobacter aridicollis</name>
    <dbReference type="NCBI Taxonomy" id="283878"/>
    <lineage>
        <taxon>Bacteria</taxon>
        <taxon>Bacillati</taxon>
        <taxon>Actinomycetota</taxon>
        <taxon>Actinomycetes</taxon>
        <taxon>Micrococcales</taxon>
        <taxon>Microbacteriaceae</taxon>
        <taxon>Leucobacter</taxon>
    </lineage>
</organism>
<sequence length="147" mass="15109">MTSTRDTLALALGATDGPNSPTMAQCVSANGLIFTSGHTSLTLGKVGAEVTVKQGAEAAREAALRLLHSVREHHGTLDGLQLVQLNVCVNTTPDFTQHGDVAEGASGLLREVFGDTALPTRKALGMASLPRGVAVEIDAVFSDVASS</sequence>
<dbReference type="InterPro" id="IPR006175">
    <property type="entry name" value="YjgF/YER057c/UK114"/>
</dbReference>
<dbReference type="CDD" id="cd02199">
    <property type="entry name" value="YjgF_YER057c_UK114_like_1"/>
    <property type="match status" value="1"/>
</dbReference>
<dbReference type="PANTHER" id="PTHR43760">
    <property type="entry name" value="ENDORIBONUCLEASE-RELATED"/>
    <property type="match status" value="1"/>
</dbReference>
<comment type="caution">
    <text evidence="1">The sequence shown here is derived from an EMBL/GenBank/DDBJ whole genome shotgun (WGS) entry which is preliminary data.</text>
</comment>
<evidence type="ECO:0000313" key="1">
    <source>
        <dbReference type="EMBL" id="NYD25780.1"/>
    </source>
</evidence>
<dbReference type="InterPro" id="IPR013813">
    <property type="entry name" value="Endoribo_LPSP/chorism_mut-like"/>
</dbReference>
<gene>
    <name evidence="1" type="ORF">BJ960_000583</name>
</gene>
<proteinExistence type="predicted"/>
<accession>A0A852RA54</accession>
<dbReference type="RefSeq" id="WP_185986188.1">
    <property type="nucleotide sequence ID" value="NZ_BAAALZ010000002.1"/>
</dbReference>
<dbReference type="SUPFAM" id="SSF55298">
    <property type="entry name" value="YjgF-like"/>
    <property type="match status" value="1"/>
</dbReference>
<dbReference type="Pfam" id="PF01042">
    <property type="entry name" value="Ribonuc_L-PSP"/>
    <property type="match status" value="1"/>
</dbReference>
<dbReference type="Gene3D" id="3.30.1330.40">
    <property type="entry name" value="RutC-like"/>
    <property type="match status" value="1"/>
</dbReference>
<dbReference type="InterPro" id="IPR035959">
    <property type="entry name" value="RutC-like_sf"/>
</dbReference>
<name>A0A852RA54_9MICO</name>
<protein>
    <submittedName>
        <fullName evidence="1">Enamine deaminase RidA (YjgF/YER057c/UK114 family)</fullName>
    </submittedName>
</protein>
<reference evidence="1 2" key="1">
    <citation type="submission" date="2020-07" db="EMBL/GenBank/DDBJ databases">
        <title>Sequencing the genomes of 1000 actinobacteria strains.</title>
        <authorList>
            <person name="Klenk H.-P."/>
        </authorList>
    </citation>
    <scope>NUCLEOTIDE SEQUENCE [LARGE SCALE GENOMIC DNA]</scope>
    <source>
        <strain evidence="1 2">DSM 17380</strain>
    </source>
</reference>
<dbReference type="PANTHER" id="PTHR43760:SF1">
    <property type="entry name" value="ENDORIBONUCLEASE L-PSP_CHORISMATE MUTASE-LIKE DOMAIN-CONTAINING PROTEIN"/>
    <property type="match status" value="1"/>
</dbReference>
<evidence type="ECO:0000313" key="2">
    <source>
        <dbReference type="Proteomes" id="UP000586095"/>
    </source>
</evidence>
<dbReference type="Proteomes" id="UP000586095">
    <property type="component" value="Unassembled WGS sequence"/>
</dbReference>
<keyword evidence="2" id="KW-1185">Reference proteome</keyword>
<dbReference type="EMBL" id="JACCBD010000001">
    <property type="protein sequence ID" value="NYD25780.1"/>
    <property type="molecule type" value="Genomic_DNA"/>
</dbReference>
<dbReference type="AlphaFoldDB" id="A0A852RA54"/>